<protein>
    <submittedName>
        <fullName evidence="2">Uncharacterized protein</fullName>
    </submittedName>
</protein>
<gene>
    <name evidence="2" type="ORF">SAMN05216498_1998</name>
</gene>
<dbReference type="AlphaFoldDB" id="A0A1H0AM57"/>
<feature type="transmembrane region" description="Helical" evidence="1">
    <location>
        <begin position="85"/>
        <end position="103"/>
    </location>
</feature>
<organism evidence="2 3">
    <name type="scientific">Tenuibacillus multivorans</name>
    <dbReference type="NCBI Taxonomy" id="237069"/>
    <lineage>
        <taxon>Bacteria</taxon>
        <taxon>Bacillati</taxon>
        <taxon>Bacillota</taxon>
        <taxon>Bacilli</taxon>
        <taxon>Bacillales</taxon>
        <taxon>Bacillaceae</taxon>
        <taxon>Tenuibacillus</taxon>
    </lineage>
</organism>
<keyword evidence="1" id="KW-0472">Membrane</keyword>
<feature type="transmembrane region" description="Helical" evidence="1">
    <location>
        <begin position="48"/>
        <end position="73"/>
    </location>
</feature>
<reference evidence="2 3" key="1">
    <citation type="submission" date="2016-10" db="EMBL/GenBank/DDBJ databases">
        <authorList>
            <person name="de Groot N.N."/>
        </authorList>
    </citation>
    <scope>NUCLEOTIDE SEQUENCE [LARGE SCALE GENOMIC DNA]</scope>
    <source>
        <strain evidence="2 3">CGMCC 1.3442</strain>
    </source>
</reference>
<feature type="transmembrane region" description="Helical" evidence="1">
    <location>
        <begin position="12"/>
        <end position="36"/>
    </location>
</feature>
<keyword evidence="1" id="KW-1133">Transmembrane helix</keyword>
<evidence type="ECO:0000256" key="1">
    <source>
        <dbReference type="SAM" id="Phobius"/>
    </source>
</evidence>
<accession>A0A1H0AM57</accession>
<name>A0A1H0AM57_9BACI</name>
<keyword evidence="3" id="KW-1185">Reference proteome</keyword>
<dbReference type="EMBL" id="FNIG01000004">
    <property type="protein sequence ID" value="SDN34648.1"/>
    <property type="molecule type" value="Genomic_DNA"/>
</dbReference>
<keyword evidence="1" id="KW-0812">Transmembrane</keyword>
<proteinExistence type="predicted"/>
<evidence type="ECO:0000313" key="3">
    <source>
        <dbReference type="Proteomes" id="UP000199334"/>
    </source>
</evidence>
<sequence>MKRMKDNYLMLLYFIGVTIVNLYPIYISLAIVGLVNQSGHNIDGWIEVTLFLIGLTFLALIISFPIYIIGWQIGQSYFSFFQTRTYTILMAVALIGLTSWYMYTAVRLY</sequence>
<evidence type="ECO:0000313" key="2">
    <source>
        <dbReference type="EMBL" id="SDN34648.1"/>
    </source>
</evidence>
<dbReference type="Proteomes" id="UP000199334">
    <property type="component" value="Unassembled WGS sequence"/>
</dbReference>